<dbReference type="EMBL" id="VSSQ01000091">
    <property type="protein sequence ID" value="MPL75736.1"/>
    <property type="molecule type" value="Genomic_DNA"/>
</dbReference>
<organism evidence="2">
    <name type="scientific">bioreactor metagenome</name>
    <dbReference type="NCBI Taxonomy" id="1076179"/>
    <lineage>
        <taxon>unclassified sequences</taxon>
        <taxon>metagenomes</taxon>
        <taxon>ecological metagenomes</taxon>
    </lineage>
</organism>
<evidence type="ECO:0000313" key="2">
    <source>
        <dbReference type="EMBL" id="MPL75736.1"/>
    </source>
</evidence>
<dbReference type="AlphaFoldDB" id="A0A644U9V2"/>
<feature type="domain" description="Putative auto-transporter adhesin head GIN" evidence="1">
    <location>
        <begin position="50"/>
        <end position="235"/>
    </location>
</feature>
<gene>
    <name evidence="2" type="ORF">SDC9_21567</name>
</gene>
<evidence type="ECO:0000259" key="1">
    <source>
        <dbReference type="Pfam" id="PF10988"/>
    </source>
</evidence>
<dbReference type="PROSITE" id="PS51257">
    <property type="entry name" value="PROKAR_LIPOPROTEIN"/>
    <property type="match status" value="1"/>
</dbReference>
<dbReference type="InterPro" id="IPR021255">
    <property type="entry name" value="DUF2807"/>
</dbReference>
<accession>A0A644U9V2</accession>
<comment type="caution">
    <text evidence="2">The sequence shown here is derived from an EMBL/GenBank/DDBJ whole genome shotgun (WGS) entry which is preliminary data.</text>
</comment>
<dbReference type="Pfam" id="PF10988">
    <property type="entry name" value="DUF2807"/>
    <property type="match status" value="1"/>
</dbReference>
<protein>
    <recommendedName>
        <fullName evidence="1">Putative auto-transporter adhesin head GIN domain-containing protein</fullName>
    </recommendedName>
</protein>
<dbReference type="Gene3D" id="2.160.20.120">
    <property type="match status" value="1"/>
</dbReference>
<reference evidence="2" key="1">
    <citation type="submission" date="2019-08" db="EMBL/GenBank/DDBJ databases">
        <authorList>
            <person name="Kucharzyk K."/>
            <person name="Murdoch R.W."/>
            <person name="Higgins S."/>
            <person name="Loffler F."/>
        </authorList>
    </citation>
    <scope>NUCLEOTIDE SEQUENCE</scope>
</reference>
<sequence length="252" mass="28104">MNAGCKLFLYAQPAIIALLFFLTACNREQMDDCFTRTGPMTAEERPSGYFERIELYDNINLVLIEGNQPVLKVEAGEKLLEAIKTEISDSTLQIRNTLKCNWVRSYEREITVYVSAPALREIRYEGSGDVRTEGPFITDSLQVSIWGGAGSFNLDLQAYQLNLALHYGTVDLNVKGRSVITTIFANSYGPFYCNDLISNIVYIRNSGTNNCHVHAEHILEAEITSVGNIYYTGNPYELKSSISGSGKLIKAD</sequence>
<name>A0A644U9V2_9ZZZZ</name>
<proteinExistence type="predicted"/>